<keyword evidence="3" id="KW-1185">Reference proteome</keyword>
<dbReference type="OrthoDB" id="619917at2"/>
<dbReference type="AlphaFoldDB" id="A0A1H9G314"/>
<evidence type="ECO:0000313" key="2">
    <source>
        <dbReference type="EMBL" id="SEQ44363.1"/>
    </source>
</evidence>
<proteinExistence type="predicted"/>
<gene>
    <name evidence="2" type="ORF">SAMN05444359_11016</name>
</gene>
<name>A0A1H9G314_9BACT</name>
<dbReference type="EMBL" id="FOFB01000010">
    <property type="protein sequence ID" value="SEQ44363.1"/>
    <property type="molecule type" value="Genomic_DNA"/>
</dbReference>
<organism evidence="2 3">
    <name type="scientific">Neolewinella agarilytica</name>
    <dbReference type="NCBI Taxonomy" id="478744"/>
    <lineage>
        <taxon>Bacteria</taxon>
        <taxon>Pseudomonadati</taxon>
        <taxon>Bacteroidota</taxon>
        <taxon>Saprospiria</taxon>
        <taxon>Saprospirales</taxon>
        <taxon>Lewinellaceae</taxon>
        <taxon>Neolewinella</taxon>
    </lineage>
</organism>
<dbReference type="RefSeq" id="WP_090167986.1">
    <property type="nucleotide sequence ID" value="NZ_FOFB01000010.1"/>
</dbReference>
<accession>A0A1H9G314</accession>
<keyword evidence="1" id="KW-1133">Transmembrane helix</keyword>
<protein>
    <recommendedName>
        <fullName evidence="4">Outer membrane protein beta-barrel domain-containing protein</fullName>
    </recommendedName>
</protein>
<keyword evidence="1" id="KW-0812">Transmembrane</keyword>
<dbReference type="Proteomes" id="UP000199021">
    <property type="component" value="Unassembled WGS sequence"/>
</dbReference>
<keyword evidence="1" id="KW-0472">Membrane</keyword>
<evidence type="ECO:0000256" key="1">
    <source>
        <dbReference type="SAM" id="Phobius"/>
    </source>
</evidence>
<sequence length="464" mass="50754">MKQIDDLFRDGLSGRKSAVPEDMWSRINSAKSTVPEGEQLDAIFAAGLRSRVGKVPAGMWDRIVAARSRKPMRLLMATAAALLLLVSTVGYTIYQNRSFAGPLNGEFPMEQVASPAEPVAIEEAVPAGDKNIVEASAQSGIEAENRVNLTTIPEGSGRMNEQAIPPESVREEPVSMGTTPSAASLALAELTTEADEMVTGERLPNTEEARAALYAVSEVPAASLTLLPTDETAFPEIKRQYRPRANLTPAFPVSPRHRLQAELLFGVAYANQIFRESDASQLPLREIREVTEFPEVSYQITLRGTRKLGERMMLLGGITYAEIRNRVEYSQFINGSAVDIATNNQIRLLEAPILLGYRIPGRRLQVSMNAGPIFNLSTSARGRFLNPDLPVPQDLSAEGSYRNNIGVGLMASLSTTYRIGHKEPFLLVVEPFFKSYPGAFTVKGAPVSEKYWVAGLQLGIRKSF</sequence>
<dbReference type="STRING" id="478744.SAMN05444359_11016"/>
<feature type="transmembrane region" description="Helical" evidence="1">
    <location>
        <begin position="74"/>
        <end position="94"/>
    </location>
</feature>
<dbReference type="InParanoid" id="A0A1H9G314"/>
<evidence type="ECO:0008006" key="4">
    <source>
        <dbReference type="Google" id="ProtNLM"/>
    </source>
</evidence>
<evidence type="ECO:0000313" key="3">
    <source>
        <dbReference type="Proteomes" id="UP000199021"/>
    </source>
</evidence>
<reference evidence="3" key="1">
    <citation type="submission" date="2016-10" db="EMBL/GenBank/DDBJ databases">
        <authorList>
            <person name="Varghese N."/>
            <person name="Submissions S."/>
        </authorList>
    </citation>
    <scope>NUCLEOTIDE SEQUENCE [LARGE SCALE GENOMIC DNA]</scope>
    <source>
        <strain evidence="3">DSM 24740</strain>
    </source>
</reference>